<keyword evidence="2" id="KW-0004">4Fe-4S</keyword>
<dbReference type="GO" id="GO:0046872">
    <property type="term" value="F:metal ion binding"/>
    <property type="evidence" value="ECO:0007669"/>
    <property type="project" value="UniProtKB-KW"/>
</dbReference>
<protein>
    <submittedName>
        <fullName evidence="8">4Fe-4S dicluster domain-containing protein</fullName>
    </submittedName>
</protein>
<dbReference type="PANTHER" id="PTHR42859">
    <property type="entry name" value="OXIDOREDUCTASE"/>
    <property type="match status" value="1"/>
</dbReference>
<dbReference type="OrthoDB" id="9779457at2"/>
<dbReference type="RefSeq" id="WP_148452061.1">
    <property type="nucleotide sequence ID" value="NZ_VSDO01000002.1"/>
</dbReference>
<evidence type="ECO:0000259" key="7">
    <source>
        <dbReference type="PROSITE" id="PS51379"/>
    </source>
</evidence>
<dbReference type="Pfam" id="PF13247">
    <property type="entry name" value="Fer4_11"/>
    <property type="match status" value="1"/>
</dbReference>
<dbReference type="Proteomes" id="UP000325218">
    <property type="component" value="Unassembled WGS sequence"/>
</dbReference>
<dbReference type="InterPro" id="IPR050294">
    <property type="entry name" value="RnfB_subfamily"/>
</dbReference>
<dbReference type="PROSITE" id="PS51379">
    <property type="entry name" value="4FE4S_FER_2"/>
    <property type="match status" value="1"/>
</dbReference>
<dbReference type="AlphaFoldDB" id="A0A5D0CU47"/>
<evidence type="ECO:0000313" key="8">
    <source>
        <dbReference type="EMBL" id="TYA13413.1"/>
    </source>
</evidence>
<keyword evidence="9" id="KW-1185">Reference proteome</keyword>
<reference evidence="8 9" key="1">
    <citation type="submission" date="2019-08" db="EMBL/GenBank/DDBJ databases">
        <title>Genome sequencing of Paenibacillus faecis DSM 23593(T).</title>
        <authorList>
            <person name="Kook J.-K."/>
            <person name="Park S.-N."/>
            <person name="Lim Y.K."/>
        </authorList>
    </citation>
    <scope>NUCLEOTIDE SEQUENCE [LARGE SCALE GENOMIC DNA]</scope>
    <source>
        <strain evidence="8 9">DSM 23593</strain>
    </source>
</reference>
<dbReference type="PANTHER" id="PTHR42859:SF10">
    <property type="entry name" value="DIMETHYLSULFOXIDE REDUCTASE CHAIN B"/>
    <property type="match status" value="1"/>
</dbReference>
<name>A0A5D0CU47_9BACL</name>
<gene>
    <name evidence="8" type="ORF">FRY98_12190</name>
</gene>
<dbReference type="Gene3D" id="3.30.70.20">
    <property type="match status" value="2"/>
</dbReference>
<evidence type="ECO:0000256" key="2">
    <source>
        <dbReference type="ARBA" id="ARBA00022485"/>
    </source>
</evidence>
<dbReference type="CDD" id="cd10554">
    <property type="entry name" value="HycB_like"/>
    <property type="match status" value="1"/>
</dbReference>
<evidence type="ECO:0000256" key="5">
    <source>
        <dbReference type="ARBA" id="ARBA00023004"/>
    </source>
</evidence>
<sequence>MNNVLPSPFVIAEAGKCIGCKACELACFAVHNDHNGVVAAVGTVTVPVIPRLHVVRTESFTLPVQCRQCENAPCAEACPVQAIRREEGTMVIHEESCIGCKGCAMACPFGAISLNKAFSNGKVVPQIQLKERQHNAMVRSAKVIAYKCDLCRTRDHKDGAMGNVPACVEVCPVGALSLVHPDTSVSRSRTAAAMRL</sequence>
<keyword evidence="3" id="KW-0479">Metal-binding</keyword>
<evidence type="ECO:0000256" key="6">
    <source>
        <dbReference type="ARBA" id="ARBA00023014"/>
    </source>
</evidence>
<comment type="caution">
    <text evidence="8">The sequence shown here is derived from an EMBL/GenBank/DDBJ whole genome shotgun (WGS) entry which is preliminary data.</text>
</comment>
<dbReference type="InterPro" id="IPR017896">
    <property type="entry name" value="4Fe4S_Fe-S-bd"/>
</dbReference>
<accession>A0A5D0CU47</accession>
<dbReference type="InterPro" id="IPR017900">
    <property type="entry name" value="4Fe4S_Fe_S_CS"/>
</dbReference>
<feature type="domain" description="4Fe-4S ferredoxin-type" evidence="7">
    <location>
        <begin position="88"/>
        <end position="117"/>
    </location>
</feature>
<keyword evidence="6" id="KW-0411">Iron-sulfur</keyword>
<evidence type="ECO:0000256" key="3">
    <source>
        <dbReference type="ARBA" id="ARBA00022723"/>
    </source>
</evidence>
<keyword evidence="5" id="KW-0408">Iron</keyword>
<dbReference type="SUPFAM" id="SSF54862">
    <property type="entry name" value="4Fe-4S ferredoxins"/>
    <property type="match status" value="1"/>
</dbReference>
<dbReference type="EMBL" id="VSDO01000002">
    <property type="protein sequence ID" value="TYA13413.1"/>
    <property type="molecule type" value="Genomic_DNA"/>
</dbReference>
<dbReference type="GO" id="GO:0051539">
    <property type="term" value="F:4 iron, 4 sulfur cluster binding"/>
    <property type="evidence" value="ECO:0007669"/>
    <property type="project" value="UniProtKB-KW"/>
</dbReference>
<keyword evidence="4" id="KW-0249">Electron transport</keyword>
<organism evidence="8 9">
    <name type="scientific">Paenibacillus faecis</name>
    <dbReference type="NCBI Taxonomy" id="862114"/>
    <lineage>
        <taxon>Bacteria</taxon>
        <taxon>Bacillati</taxon>
        <taxon>Bacillota</taxon>
        <taxon>Bacilli</taxon>
        <taxon>Bacillales</taxon>
        <taxon>Paenibacillaceae</taxon>
        <taxon>Paenibacillus</taxon>
    </lineage>
</organism>
<evidence type="ECO:0000313" key="9">
    <source>
        <dbReference type="Proteomes" id="UP000325218"/>
    </source>
</evidence>
<proteinExistence type="predicted"/>
<evidence type="ECO:0000256" key="4">
    <source>
        <dbReference type="ARBA" id="ARBA00022982"/>
    </source>
</evidence>
<evidence type="ECO:0000256" key="1">
    <source>
        <dbReference type="ARBA" id="ARBA00022448"/>
    </source>
</evidence>
<keyword evidence="1" id="KW-0813">Transport</keyword>
<dbReference type="PROSITE" id="PS00198">
    <property type="entry name" value="4FE4S_FER_1"/>
    <property type="match status" value="1"/>
</dbReference>